<keyword evidence="3 8" id="KW-0819">tRNA processing</keyword>
<accession>A0ABW9G9Q2</accession>
<dbReference type="Proteomes" id="UP001629953">
    <property type="component" value="Unassembled WGS sequence"/>
</dbReference>
<dbReference type="RefSeq" id="WP_408624722.1">
    <property type="nucleotide sequence ID" value="NZ_JBEQCT010000008.1"/>
</dbReference>
<feature type="domain" description="CMP/dCMP-type deaminase" evidence="9">
    <location>
        <begin position="4"/>
        <end position="116"/>
    </location>
</feature>
<evidence type="ECO:0000256" key="3">
    <source>
        <dbReference type="ARBA" id="ARBA00022694"/>
    </source>
</evidence>
<dbReference type="PANTHER" id="PTHR11079:SF202">
    <property type="entry name" value="TRNA-SPECIFIC ADENOSINE DEAMINASE"/>
    <property type="match status" value="1"/>
</dbReference>
<evidence type="ECO:0000256" key="1">
    <source>
        <dbReference type="ARBA" id="ARBA00010669"/>
    </source>
</evidence>
<name>A0ABW9G9Q2_9GAMM</name>
<evidence type="ECO:0000256" key="6">
    <source>
        <dbReference type="ARBA" id="ARBA00022833"/>
    </source>
</evidence>
<dbReference type="PANTHER" id="PTHR11079">
    <property type="entry name" value="CYTOSINE DEAMINASE FAMILY MEMBER"/>
    <property type="match status" value="1"/>
</dbReference>
<evidence type="ECO:0000256" key="2">
    <source>
        <dbReference type="ARBA" id="ARBA00011738"/>
    </source>
</evidence>
<dbReference type="NCBIfam" id="NF008113">
    <property type="entry name" value="PRK10860.1"/>
    <property type="match status" value="1"/>
</dbReference>
<dbReference type="Gene3D" id="3.40.140.10">
    <property type="entry name" value="Cytidine Deaminase, domain 2"/>
    <property type="match status" value="1"/>
</dbReference>
<keyword evidence="11" id="KW-1185">Reference proteome</keyword>
<organism evidence="10 11">
    <name type="scientific">Celerinatantimonas yamalensis</name>
    <dbReference type="NCBI Taxonomy" id="559956"/>
    <lineage>
        <taxon>Bacteria</taxon>
        <taxon>Pseudomonadati</taxon>
        <taxon>Pseudomonadota</taxon>
        <taxon>Gammaproteobacteria</taxon>
        <taxon>Celerinatantimonadaceae</taxon>
        <taxon>Celerinatantimonas</taxon>
    </lineage>
</organism>
<dbReference type="CDD" id="cd01285">
    <property type="entry name" value="nucleoside_deaminase"/>
    <property type="match status" value="1"/>
</dbReference>
<evidence type="ECO:0000256" key="5">
    <source>
        <dbReference type="ARBA" id="ARBA00022801"/>
    </source>
</evidence>
<dbReference type="InterPro" id="IPR028883">
    <property type="entry name" value="tRNA_aden_deaminase"/>
</dbReference>
<dbReference type="InterPro" id="IPR016192">
    <property type="entry name" value="APOBEC/CMP_deaminase_Zn-bd"/>
</dbReference>
<feature type="binding site" evidence="8">
    <location>
        <position position="85"/>
    </location>
    <ligand>
        <name>Zn(2+)</name>
        <dbReference type="ChEBI" id="CHEBI:29105"/>
        <note>catalytic</note>
    </ligand>
</feature>
<dbReference type="EC" id="3.5.4.33" evidence="8"/>
<evidence type="ECO:0000256" key="8">
    <source>
        <dbReference type="HAMAP-Rule" id="MF_00972"/>
    </source>
</evidence>
<protein>
    <recommendedName>
        <fullName evidence="8">tRNA-specific adenosine deaminase</fullName>
        <ecNumber evidence="8">3.5.4.33</ecNumber>
    </recommendedName>
</protein>
<dbReference type="HAMAP" id="MF_00972">
    <property type="entry name" value="tRNA_aden_deaminase"/>
    <property type="match status" value="1"/>
</dbReference>
<dbReference type="InterPro" id="IPR002125">
    <property type="entry name" value="CMP_dCMP_dom"/>
</dbReference>
<proteinExistence type="inferred from homology"/>
<keyword evidence="4 8" id="KW-0479">Metal-binding</keyword>
<sequence>MSTPRDQLFMEQAIELALHAQQEGEIPVGAVVVYQDEVIGRGWNRSISCHDASHHAEIMALREAGQVLKNYRLIDTTLYVTLEPCPMCAGAMVHARVAKLVYGASDPKTGAAGSVFNLVAEPCLNHQLEIVGGVEQERCSTLLSEFFRNRRKAIRSAKKLKSSQQG</sequence>
<evidence type="ECO:0000256" key="4">
    <source>
        <dbReference type="ARBA" id="ARBA00022723"/>
    </source>
</evidence>
<dbReference type="PROSITE" id="PS51747">
    <property type="entry name" value="CYT_DCMP_DEAMINASES_2"/>
    <property type="match status" value="1"/>
</dbReference>
<dbReference type="GO" id="GO:0052717">
    <property type="term" value="F:tRNA-specific adenosine-34 deaminase activity"/>
    <property type="evidence" value="ECO:0007669"/>
    <property type="project" value="UniProtKB-EC"/>
</dbReference>
<dbReference type="SUPFAM" id="SSF53927">
    <property type="entry name" value="Cytidine deaminase-like"/>
    <property type="match status" value="1"/>
</dbReference>
<feature type="binding site" evidence="8">
    <location>
        <position position="88"/>
    </location>
    <ligand>
        <name>Zn(2+)</name>
        <dbReference type="ChEBI" id="CHEBI:29105"/>
        <note>catalytic</note>
    </ligand>
</feature>
<comment type="subunit">
    <text evidence="2 8">Homodimer.</text>
</comment>
<comment type="catalytic activity">
    <reaction evidence="7 8">
        <text>adenosine(34) in tRNA + H2O + H(+) = inosine(34) in tRNA + NH4(+)</text>
        <dbReference type="Rhea" id="RHEA:43168"/>
        <dbReference type="Rhea" id="RHEA-COMP:10373"/>
        <dbReference type="Rhea" id="RHEA-COMP:10374"/>
        <dbReference type="ChEBI" id="CHEBI:15377"/>
        <dbReference type="ChEBI" id="CHEBI:15378"/>
        <dbReference type="ChEBI" id="CHEBI:28938"/>
        <dbReference type="ChEBI" id="CHEBI:74411"/>
        <dbReference type="ChEBI" id="CHEBI:82852"/>
        <dbReference type="EC" id="3.5.4.33"/>
    </reaction>
</comment>
<dbReference type="Pfam" id="PF00383">
    <property type="entry name" value="dCMP_cyt_deam_1"/>
    <property type="match status" value="1"/>
</dbReference>
<dbReference type="EMBL" id="JBEQCT010000008">
    <property type="protein sequence ID" value="MFM2486422.1"/>
    <property type="molecule type" value="Genomic_DNA"/>
</dbReference>
<evidence type="ECO:0000259" key="9">
    <source>
        <dbReference type="PROSITE" id="PS51747"/>
    </source>
</evidence>
<feature type="active site" description="Proton donor" evidence="8">
    <location>
        <position position="57"/>
    </location>
</feature>
<comment type="cofactor">
    <cofactor evidence="8">
        <name>Zn(2+)</name>
        <dbReference type="ChEBI" id="CHEBI:29105"/>
    </cofactor>
    <text evidence="8">Binds 1 zinc ion per subunit.</text>
</comment>
<evidence type="ECO:0000313" key="11">
    <source>
        <dbReference type="Proteomes" id="UP001629953"/>
    </source>
</evidence>
<keyword evidence="5 8" id="KW-0378">Hydrolase</keyword>
<dbReference type="PROSITE" id="PS00903">
    <property type="entry name" value="CYT_DCMP_DEAMINASES_1"/>
    <property type="match status" value="1"/>
</dbReference>
<dbReference type="InterPro" id="IPR016193">
    <property type="entry name" value="Cytidine_deaminase-like"/>
</dbReference>
<comment type="caution">
    <text evidence="10">The sequence shown here is derived from an EMBL/GenBank/DDBJ whole genome shotgun (WGS) entry which is preliminary data.</text>
</comment>
<evidence type="ECO:0000313" key="10">
    <source>
        <dbReference type="EMBL" id="MFM2486422.1"/>
    </source>
</evidence>
<comment type="function">
    <text evidence="8">Catalyzes the deamination of adenosine to inosine at the wobble position 34 of tRNA(Arg2).</text>
</comment>
<evidence type="ECO:0000256" key="7">
    <source>
        <dbReference type="ARBA" id="ARBA00048045"/>
    </source>
</evidence>
<keyword evidence="6 8" id="KW-0862">Zinc</keyword>
<feature type="binding site" evidence="8">
    <location>
        <position position="55"/>
    </location>
    <ligand>
        <name>Zn(2+)</name>
        <dbReference type="ChEBI" id="CHEBI:29105"/>
        <note>catalytic</note>
    </ligand>
</feature>
<gene>
    <name evidence="8 10" type="primary">tadA</name>
    <name evidence="10" type="ORF">ABUE30_15390</name>
</gene>
<comment type="similarity">
    <text evidence="1">Belongs to the cytidine and deoxycytidylate deaminase family. ADAT2 subfamily.</text>
</comment>
<reference evidence="10 11" key="1">
    <citation type="journal article" date="2013" name="Int. J. Syst. Evol. Microbiol.">
        <title>Celerinatantimonas yamalensis sp. nov., a cold-adapted diazotrophic bacterium from a cold permafrost brine.</title>
        <authorList>
            <person name="Shcherbakova V."/>
            <person name="Chuvilskaya N."/>
            <person name="Rivkina E."/>
            <person name="Demidov N."/>
            <person name="Uchaeva V."/>
            <person name="Suetin S."/>
            <person name="Suzina N."/>
            <person name="Gilichinsky D."/>
        </authorList>
    </citation>
    <scope>NUCLEOTIDE SEQUENCE [LARGE SCALE GENOMIC DNA]</scope>
    <source>
        <strain evidence="10 11">C7</strain>
    </source>
</reference>